<evidence type="ECO:0000256" key="1">
    <source>
        <dbReference type="ARBA" id="ARBA00023015"/>
    </source>
</evidence>
<organism evidence="5">
    <name type="scientific">mine drainage metagenome</name>
    <dbReference type="NCBI Taxonomy" id="410659"/>
    <lineage>
        <taxon>unclassified sequences</taxon>
        <taxon>metagenomes</taxon>
        <taxon>ecological metagenomes</taxon>
    </lineage>
</organism>
<dbReference type="InterPro" id="IPR050109">
    <property type="entry name" value="HTH-type_TetR-like_transc_reg"/>
</dbReference>
<dbReference type="InterPro" id="IPR009057">
    <property type="entry name" value="Homeodomain-like_sf"/>
</dbReference>
<reference evidence="5" key="1">
    <citation type="submission" date="2016-10" db="EMBL/GenBank/DDBJ databases">
        <title>Sequence of Gallionella enrichment culture.</title>
        <authorList>
            <person name="Poehlein A."/>
            <person name="Muehling M."/>
            <person name="Daniel R."/>
        </authorList>
    </citation>
    <scope>NUCLEOTIDE SEQUENCE</scope>
</reference>
<keyword evidence="3" id="KW-0804">Transcription</keyword>
<evidence type="ECO:0000256" key="3">
    <source>
        <dbReference type="ARBA" id="ARBA00023163"/>
    </source>
</evidence>
<dbReference type="SUPFAM" id="SSF46689">
    <property type="entry name" value="Homeodomain-like"/>
    <property type="match status" value="1"/>
</dbReference>
<dbReference type="PROSITE" id="PS50977">
    <property type="entry name" value="HTH_TETR_2"/>
    <property type="match status" value="1"/>
</dbReference>
<dbReference type="InterPro" id="IPR023772">
    <property type="entry name" value="DNA-bd_HTH_TetR-type_CS"/>
</dbReference>
<evidence type="ECO:0000259" key="4">
    <source>
        <dbReference type="PROSITE" id="PS50977"/>
    </source>
</evidence>
<dbReference type="AlphaFoldDB" id="A0A1J5RSS3"/>
<evidence type="ECO:0000313" key="5">
    <source>
        <dbReference type="EMBL" id="OIQ95023.1"/>
    </source>
</evidence>
<dbReference type="PROSITE" id="PS01081">
    <property type="entry name" value="HTH_TETR_1"/>
    <property type="match status" value="1"/>
</dbReference>
<evidence type="ECO:0000256" key="2">
    <source>
        <dbReference type="ARBA" id="ARBA00023125"/>
    </source>
</evidence>
<dbReference type="SUPFAM" id="SSF48498">
    <property type="entry name" value="Tetracyclin repressor-like, C-terminal domain"/>
    <property type="match status" value="1"/>
</dbReference>
<name>A0A1J5RSS3_9ZZZZ</name>
<keyword evidence="2" id="KW-0238">DNA-binding</keyword>
<dbReference type="GO" id="GO:0003700">
    <property type="term" value="F:DNA-binding transcription factor activity"/>
    <property type="evidence" value="ECO:0007669"/>
    <property type="project" value="TreeGrafter"/>
</dbReference>
<gene>
    <name evidence="5" type="primary">mtrR_1</name>
    <name evidence="5" type="ORF">GALL_229470</name>
</gene>
<sequence length="228" mass="25007">MGSLTEKLATANMSSMKQDTPCRTYLDPDDAPGKRAIVAAALELFASKGIEGTSVRAIGAAAGLTNPALFRHFSGKEALGLHLFERIFRRFRGSLPAVNESPFADQLRATLAAYLRFFDEDLQAALFLQETLRRFWPQLPATLRRQSLIAHFRALMDVGVAQSVVDANEDPKLLLAAVLGLLGQFARQLNFNEIPSPAISHLDAVHRLVLRSLSAQPAMSPSLRRATR</sequence>
<feature type="domain" description="HTH tetR-type" evidence="4">
    <location>
        <begin position="31"/>
        <end position="91"/>
    </location>
</feature>
<comment type="caution">
    <text evidence="5">The sequence shown here is derived from an EMBL/GenBank/DDBJ whole genome shotgun (WGS) entry which is preliminary data.</text>
</comment>
<dbReference type="GO" id="GO:0000976">
    <property type="term" value="F:transcription cis-regulatory region binding"/>
    <property type="evidence" value="ECO:0007669"/>
    <property type="project" value="TreeGrafter"/>
</dbReference>
<dbReference type="Pfam" id="PF00440">
    <property type="entry name" value="TetR_N"/>
    <property type="match status" value="1"/>
</dbReference>
<dbReference type="PANTHER" id="PTHR30055:SF234">
    <property type="entry name" value="HTH-TYPE TRANSCRIPTIONAL REGULATOR BETI"/>
    <property type="match status" value="1"/>
</dbReference>
<dbReference type="PANTHER" id="PTHR30055">
    <property type="entry name" value="HTH-TYPE TRANSCRIPTIONAL REGULATOR RUTR"/>
    <property type="match status" value="1"/>
</dbReference>
<dbReference type="InterPro" id="IPR036271">
    <property type="entry name" value="Tet_transcr_reg_TetR-rel_C_sf"/>
</dbReference>
<dbReference type="Gene3D" id="1.10.357.10">
    <property type="entry name" value="Tetracycline Repressor, domain 2"/>
    <property type="match status" value="1"/>
</dbReference>
<accession>A0A1J5RSS3</accession>
<proteinExistence type="predicted"/>
<keyword evidence="1" id="KW-0805">Transcription regulation</keyword>
<dbReference type="PRINTS" id="PR00455">
    <property type="entry name" value="HTHTETR"/>
</dbReference>
<dbReference type="InterPro" id="IPR001647">
    <property type="entry name" value="HTH_TetR"/>
</dbReference>
<protein>
    <submittedName>
        <fullName evidence="5">HTH-type transcriptional regulator MtrR</fullName>
    </submittedName>
</protein>
<dbReference type="EMBL" id="MLJW01000174">
    <property type="protein sequence ID" value="OIQ95023.1"/>
    <property type="molecule type" value="Genomic_DNA"/>
</dbReference>